<dbReference type="InterPro" id="IPR016187">
    <property type="entry name" value="CTDL_fold"/>
</dbReference>
<gene>
    <name evidence="1" type="ORF">B4U80_14453</name>
</gene>
<dbReference type="EMBL" id="NCKV01027267">
    <property type="protein sequence ID" value="RWS19351.1"/>
    <property type="molecule type" value="Genomic_DNA"/>
</dbReference>
<dbReference type="PANTHER" id="PTHR45710:SF35">
    <property type="entry name" value="C-TYPE LECTIN DOMAIN FAMILY 2 MEMBER D"/>
    <property type="match status" value="1"/>
</dbReference>
<name>A0A443RVD4_9ACAR</name>
<dbReference type="GO" id="GO:0009897">
    <property type="term" value="C:external side of plasma membrane"/>
    <property type="evidence" value="ECO:0007669"/>
    <property type="project" value="TreeGrafter"/>
</dbReference>
<dbReference type="STRING" id="299467.A0A443RVD4"/>
<dbReference type="PANTHER" id="PTHR45710">
    <property type="entry name" value="C-TYPE LECTIN DOMAIN-CONTAINING PROTEIN 180"/>
    <property type="match status" value="1"/>
</dbReference>
<dbReference type="GO" id="GO:0030246">
    <property type="term" value="F:carbohydrate binding"/>
    <property type="evidence" value="ECO:0007669"/>
    <property type="project" value="UniProtKB-KW"/>
</dbReference>
<dbReference type="InterPro" id="IPR016186">
    <property type="entry name" value="C-type_lectin-like/link_sf"/>
</dbReference>
<dbReference type="Gene3D" id="3.10.100.10">
    <property type="entry name" value="Mannose-Binding Protein A, subunit A"/>
    <property type="match status" value="1"/>
</dbReference>
<evidence type="ECO:0000313" key="2">
    <source>
        <dbReference type="Proteomes" id="UP000288716"/>
    </source>
</evidence>
<dbReference type="VEuPathDB" id="VectorBase:LDEU012689"/>
<keyword evidence="2" id="KW-1185">Reference proteome</keyword>
<dbReference type="InterPro" id="IPR050828">
    <property type="entry name" value="C-type_lectin/matrix_domain"/>
</dbReference>
<organism evidence="1 2">
    <name type="scientific">Leptotrombidium deliense</name>
    <dbReference type="NCBI Taxonomy" id="299467"/>
    <lineage>
        <taxon>Eukaryota</taxon>
        <taxon>Metazoa</taxon>
        <taxon>Ecdysozoa</taxon>
        <taxon>Arthropoda</taxon>
        <taxon>Chelicerata</taxon>
        <taxon>Arachnida</taxon>
        <taxon>Acari</taxon>
        <taxon>Acariformes</taxon>
        <taxon>Trombidiformes</taxon>
        <taxon>Prostigmata</taxon>
        <taxon>Anystina</taxon>
        <taxon>Parasitengona</taxon>
        <taxon>Trombiculoidea</taxon>
        <taxon>Trombiculidae</taxon>
        <taxon>Leptotrombidium</taxon>
    </lineage>
</organism>
<sequence length="115" mass="13094">MKITGQMITLGIQRGDELGKQQSIYILQNGPQDCKQKKTNKMVPIVENPVFAICPKDWIGFGNKCFYFSEGVGNWTFSQTFCASLAANLAQFESQEELNSLPPEWFRLHKVKTEM</sequence>
<dbReference type="Proteomes" id="UP000288716">
    <property type="component" value="Unassembled WGS sequence"/>
</dbReference>
<proteinExistence type="predicted"/>
<dbReference type="OrthoDB" id="9906043at2759"/>
<protein>
    <submittedName>
        <fullName evidence="1">C-type lectin domain family 2 member E-like protein</fullName>
    </submittedName>
</protein>
<keyword evidence="1" id="KW-0430">Lectin</keyword>
<reference evidence="1 2" key="1">
    <citation type="journal article" date="2018" name="Gigascience">
        <title>Genomes of trombidid mites reveal novel predicted allergens and laterally-transferred genes associated with secondary metabolism.</title>
        <authorList>
            <person name="Dong X."/>
            <person name="Chaisiri K."/>
            <person name="Xia D."/>
            <person name="Armstrong S.D."/>
            <person name="Fang Y."/>
            <person name="Donnelly M.J."/>
            <person name="Kadowaki T."/>
            <person name="McGarry J.W."/>
            <person name="Darby A.C."/>
            <person name="Makepeace B.L."/>
        </authorList>
    </citation>
    <scope>NUCLEOTIDE SEQUENCE [LARGE SCALE GENOMIC DNA]</scope>
    <source>
        <strain evidence="1">UoL-UT</strain>
    </source>
</reference>
<dbReference type="AlphaFoldDB" id="A0A443RVD4"/>
<evidence type="ECO:0000313" key="1">
    <source>
        <dbReference type="EMBL" id="RWS19351.1"/>
    </source>
</evidence>
<comment type="caution">
    <text evidence="1">The sequence shown here is derived from an EMBL/GenBank/DDBJ whole genome shotgun (WGS) entry which is preliminary data.</text>
</comment>
<accession>A0A443RVD4</accession>
<dbReference type="SUPFAM" id="SSF56436">
    <property type="entry name" value="C-type lectin-like"/>
    <property type="match status" value="1"/>
</dbReference>